<feature type="compositionally biased region" description="Basic and acidic residues" evidence="2">
    <location>
        <begin position="40"/>
        <end position="51"/>
    </location>
</feature>
<protein>
    <submittedName>
        <fullName evidence="3">Uncharacterized protein</fullName>
    </submittedName>
</protein>
<dbReference type="RefSeq" id="XP_014145312.1">
    <property type="nucleotide sequence ID" value="XM_014289837.1"/>
</dbReference>
<accession>A0A0L0F3V5</accession>
<evidence type="ECO:0000256" key="2">
    <source>
        <dbReference type="SAM" id="MobiDB-lite"/>
    </source>
</evidence>
<dbReference type="AlphaFoldDB" id="A0A0L0F3V5"/>
<dbReference type="GeneID" id="25916552"/>
<evidence type="ECO:0000313" key="3">
    <source>
        <dbReference type="EMBL" id="KNC71410.1"/>
    </source>
</evidence>
<evidence type="ECO:0000256" key="1">
    <source>
        <dbReference type="SAM" id="Coils"/>
    </source>
</evidence>
<reference evidence="3 4" key="1">
    <citation type="submission" date="2011-02" db="EMBL/GenBank/DDBJ databases">
        <title>The Genome Sequence of Sphaeroforma arctica JP610.</title>
        <authorList>
            <consortium name="The Broad Institute Genome Sequencing Platform"/>
            <person name="Russ C."/>
            <person name="Cuomo C."/>
            <person name="Young S.K."/>
            <person name="Zeng Q."/>
            <person name="Gargeya S."/>
            <person name="Alvarado L."/>
            <person name="Berlin A."/>
            <person name="Chapman S.B."/>
            <person name="Chen Z."/>
            <person name="Freedman E."/>
            <person name="Gellesch M."/>
            <person name="Goldberg J."/>
            <person name="Griggs A."/>
            <person name="Gujja S."/>
            <person name="Heilman E."/>
            <person name="Heiman D."/>
            <person name="Howarth C."/>
            <person name="Mehta T."/>
            <person name="Neiman D."/>
            <person name="Pearson M."/>
            <person name="Roberts A."/>
            <person name="Saif S."/>
            <person name="Shea T."/>
            <person name="Shenoy N."/>
            <person name="Sisk P."/>
            <person name="Stolte C."/>
            <person name="Sykes S."/>
            <person name="White J."/>
            <person name="Yandava C."/>
            <person name="Burger G."/>
            <person name="Gray M.W."/>
            <person name="Holland P.W.H."/>
            <person name="King N."/>
            <person name="Lang F.B.F."/>
            <person name="Roger A.J."/>
            <person name="Ruiz-Trillo I."/>
            <person name="Haas B."/>
            <person name="Nusbaum C."/>
            <person name="Birren B."/>
        </authorList>
    </citation>
    <scope>NUCLEOTIDE SEQUENCE [LARGE SCALE GENOMIC DNA]</scope>
    <source>
        <strain evidence="3 4">JP610</strain>
    </source>
</reference>
<name>A0A0L0F3V5_9EUKA</name>
<feature type="region of interest" description="Disordered" evidence="2">
    <location>
        <begin position="40"/>
        <end position="59"/>
    </location>
</feature>
<dbReference type="Proteomes" id="UP000054560">
    <property type="component" value="Unassembled WGS sequence"/>
</dbReference>
<proteinExistence type="predicted"/>
<feature type="coiled-coil region" evidence="1">
    <location>
        <begin position="98"/>
        <end position="125"/>
    </location>
</feature>
<keyword evidence="1" id="KW-0175">Coiled coil</keyword>
<evidence type="ECO:0000313" key="4">
    <source>
        <dbReference type="Proteomes" id="UP000054560"/>
    </source>
</evidence>
<keyword evidence="4" id="KW-1185">Reference proteome</keyword>
<feature type="non-terminal residue" evidence="3">
    <location>
        <position position="1"/>
    </location>
</feature>
<gene>
    <name evidence="3" type="ORF">SARC_16048</name>
</gene>
<dbReference type="EMBL" id="KQ248863">
    <property type="protein sequence ID" value="KNC71410.1"/>
    <property type="molecule type" value="Genomic_DNA"/>
</dbReference>
<feature type="non-terminal residue" evidence="3">
    <location>
        <position position="171"/>
    </location>
</feature>
<organism evidence="3 4">
    <name type="scientific">Sphaeroforma arctica JP610</name>
    <dbReference type="NCBI Taxonomy" id="667725"/>
    <lineage>
        <taxon>Eukaryota</taxon>
        <taxon>Ichthyosporea</taxon>
        <taxon>Ichthyophonida</taxon>
        <taxon>Sphaeroforma</taxon>
    </lineage>
</organism>
<sequence length="171" mass="18903">DEQQRVLGTAHNNAEYAALQESVAVLQDELKKVEKLNRELKKQNRAMEKSRGSANNSPAIRNLEMRSPAKSSPVKLLAVAQEPSHRLAAAPQLDEGVIDSLVEAINQLRRDNSELRAQIAQSTLSSLPPLKLNTHTYTHTIDTGATPAAGLPVCRYAEFRRVRTECINTLK</sequence>